<accession>A0A9W4SA71</accession>
<protein>
    <submittedName>
        <fullName evidence="1">Uncharacterized protein</fullName>
    </submittedName>
</protein>
<evidence type="ECO:0000313" key="2">
    <source>
        <dbReference type="Proteomes" id="UP001152533"/>
    </source>
</evidence>
<evidence type="ECO:0000313" key="1">
    <source>
        <dbReference type="EMBL" id="CAI0655746.1"/>
    </source>
</evidence>
<gene>
    <name evidence="1" type="ORF">CGXH109_LOCUS153088</name>
</gene>
<comment type="caution">
    <text evidence="1">The sequence shown here is derived from an EMBL/GenBank/DDBJ whole genome shotgun (WGS) entry which is preliminary data.</text>
</comment>
<reference evidence="1" key="1">
    <citation type="submission" date="2022-08" db="EMBL/GenBank/DDBJ databases">
        <authorList>
            <person name="Giroux E."/>
            <person name="Giroux E."/>
        </authorList>
    </citation>
    <scope>NUCLEOTIDE SEQUENCE</scope>
    <source>
        <strain evidence="1">H1091258</strain>
    </source>
</reference>
<sequence>MRLIEDGEEMLWNVWAVFNSVCATAAPHKVRHDALFKVERKEISQKLVQLFNNYIEDDI</sequence>
<organism evidence="1 2">
    <name type="scientific">Colletotrichum noveboracense</name>
    <dbReference type="NCBI Taxonomy" id="2664923"/>
    <lineage>
        <taxon>Eukaryota</taxon>
        <taxon>Fungi</taxon>
        <taxon>Dikarya</taxon>
        <taxon>Ascomycota</taxon>
        <taxon>Pezizomycotina</taxon>
        <taxon>Sordariomycetes</taxon>
        <taxon>Hypocreomycetidae</taxon>
        <taxon>Glomerellales</taxon>
        <taxon>Glomerellaceae</taxon>
        <taxon>Colletotrichum</taxon>
        <taxon>Colletotrichum gloeosporioides species complex</taxon>
    </lineage>
</organism>
<dbReference type="Proteomes" id="UP001152533">
    <property type="component" value="Unassembled WGS sequence"/>
</dbReference>
<name>A0A9W4SA71_9PEZI</name>
<dbReference type="EMBL" id="CAMGZC010003512">
    <property type="protein sequence ID" value="CAI0655746.1"/>
    <property type="molecule type" value="Genomic_DNA"/>
</dbReference>
<proteinExistence type="predicted"/>
<keyword evidence="2" id="KW-1185">Reference proteome</keyword>
<dbReference type="AlphaFoldDB" id="A0A9W4SA71"/>